<gene>
    <name evidence="2" type="ORF">DPMN_189926</name>
</gene>
<dbReference type="Proteomes" id="UP000828390">
    <property type="component" value="Unassembled WGS sequence"/>
</dbReference>
<reference evidence="2" key="1">
    <citation type="journal article" date="2019" name="bioRxiv">
        <title>The Genome of the Zebra Mussel, Dreissena polymorpha: A Resource for Invasive Species Research.</title>
        <authorList>
            <person name="McCartney M.A."/>
            <person name="Auch B."/>
            <person name="Kono T."/>
            <person name="Mallez S."/>
            <person name="Zhang Y."/>
            <person name="Obille A."/>
            <person name="Becker A."/>
            <person name="Abrahante J.E."/>
            <person name="Garbe J."/>
            <person name="Badalamenti J.P."/>
            <person name="Herman A."/>
            <person name="Mangelson H."/>
            <person name="Liachko I."/>
            <person name="Sullivan S."/>
            <person name="Sone E.D."/>
            <person name="Koren S."/>
            <person name="Silverstein K.A.T."/>
            <person name="Beckman K.B."/>
            <person name="Gohl D.M."/>
        </authorList>
    </citation>
    <scope>NUCLEOTIDE SEQUENCE</scope>
    <source>
        <strain evidence="2">Duluth1</strain>
        <tissue evidence="2">Whole animal</tissue>
    </source>
</reference>
<name>A0A9D4DUY7_DREPO</name>
<proteinExistence type="predicted"/>
<comment type="caution">
    <text evidence="2">The sequence shown here is derived from an EMBL/GenBank/DDBJ whole genome shotgun (WGS) entry which is preliminary data.</text>
</comment>
<evidence type="ECO:0000256" key="1">
    <source>
        <dbReference type="SAM" id="MobiDB-lite"/>
    </source>
</evidence>
<feature type="compositionally biased region" description="Polar residues" evidence="1">
    <location>
        <begin position="99"/>
        <end position="109"/>
    </location>
</feature>
<protein>
    <submittedName>
        <fullName evidence="2">Uncharacterized protein</fullName>
    </submittedName>
</protein>
<accession>A0A9D4DUY7</accession>
<dbReference type="AlphaFoldDB" id="A0A9D4DUY7"/>
<organism evidence="2 3">
    <name type="scientific">Dreissena polymorpha</name>
    <name type="common">Zebra mussel</name>
    <name type="synonym">Mytilus polymorpha</name>
    <dbReference type="NCBI Taxonomy" id="45954"/>
    <lineage>
        <taxon>Eukaryota</taxon>
        <taxon>Metazoa</taxon>
        <taxon>Spiralia</taxon>
        <taxon>Lophotrochozoa</taxon>
        <taxon>Mollusca</taxon>
        <taxon>Bivalvia</taxon>
        <taxon>Autobranchia</taxon>
        <taxon>Heteroconchia</taxon>
        <taxon>Euheterodonta</taxon>
        <taxon>Imparidentia</taxon>
        <taxon>Neoheterodontei</taxon>
        <taxon>Myida</taxon>
        <taxon>Dreissenoidea</taxon>
        <taxon>Dreissenidae</taxon>
        <taxon>Dreissena</taxon>
    </lineage>
</organism>
<evidence type="ECO:0000313" key="2">
    <source>
        <dbReference type="EMBL" id="KAH3755236.1"/>
    </source>
</evidence>
<reference evidence="2" key="2">
    <citation type="submission" date="2020-11" db="EMBL/GenBank/DDBJ databases">
        <authorList>
            <person name="McCartney M.A."/>
            <person name="Auch B."/>
            <person name="Kono T."/>
            <person name="Mallez S."/>
            <person name="Becker A."/>
            <person name="Gohl D.M."/>
            <person name="Silverstein K.A.T."/>
            <person name="Koren S."/>
            <person name="Bechman K.B."/>
            <person name="Herman A."/>
            <person name="Abrahante J.E."/>
            <person name="Garbe J."/>
        </authorList>
    </citation>
    <scope>NUCLEOTIDE SEQUENCE</scope>
    <source>
        <strain evidence="2">Duluth1</strain>
        <tissue evidence="2">Whole animal</tissue>
    </source>
</reference>
<feature type="region of interest" description="Disordered" evidence="1">
    <location>
        <begin position="1"/>
        <end position="109"/>
    </location>
</feature>
<sequence>MMVSKKSLFEAQPSAALVKDDSDSTSNAPAFPSMSATRPRASATDRWTVSRALDSDSEADYGSACSSPPPQNMAMVSQKRPLSSSDSDTEHNPRPVVSRTKSNESGLWRSSTLATTIQCVLKKVREA</sequence>
<dbReference type="EMBL" id="JAIWYP010000010">
    <property type="protein sequence ID" value="KAH3755236.1"/>
    <property type="molecule type" value="Genomic_DNA"/>
</dbReference>
<evidence type="ECO:0000313" key="3">
    <source>
        <dbReference type="Proteomes" id="UP000828390"/>
    </source>
</evidence>
<keyword evidence="3" id="KW-1185">Reference proteome</keyword>